<feature type="region of interest" description="Disordered" evidence="9">
    <location>
        <begin position="59"/>
        <end position="101"/>
    </location>
</feature>
<feature type="region of interest" description="Disordered" evidence="9">
    <location>
        <begin position="1"/>
        <end position="29"/>
    </location>
</feature>
<dbReference type="Proteomes" id="UP000001646">
    <property type="component" value="Chromosome 5"/>
</dbReference>
<keyword evidence="10" id="KW-0812">Transmembrane</keyword>
<evidence type="ECO:0000313" key="13">
    <source>
        <dbReference type="Proteomes" id="UP000001646"/>
    </source>
</evidence>
<dbReference type="Pfam" id="PF00686">
    <property type="entry name" value="CBM_20"/>
    <property type="match status" value="1"/>
</dbReference>
<evidence type="ECO:0000256" key="1">
    <source>
        <dbReference type="ARBA" id="ARBA00004643"/>
    </source>
</evidence>
<dbReference type="FunFam" id="2.60.40.10:FF:000552">
    <property type="entry name" value="Related to glucoamylase"/>
    <property type="match status" value="1"/>
</dbReference>
<reference evidence="12" key="2">
    <citation type="submission" date="2025-08" db="UniProtKB">
        <authorList>
            <consortium name="Ensembl"/>
        </authorList>
    </citation>
    <scope>IDENTIFICATION</scope>
</reference>
<proteinExistence type="predicted"/>
<gene>
    <name evidence="12" type="primary">STBD1</name>
</gene>
<comment type="subunit">
    <text evidence="5">Interacts with the ATG8 family proteins GABARAP and GABARAPL1. Interacts with several glycogen-associated proteins, such as GYS2 (liver glycogen synthase), GDE (glycogen debranching enzyme), GBE1 (glycogen branching enzyme 1) and EPM2A (Laforin).</text>
</comment>
<feature type="compositionally biased region" description="Gly residues" evidence="9">
    <location>
        <begin position="1"/>
        <end position="20"/>
    </location>
</feature>
<dbReference type="GO" id="GO:0005789">
    <property type="term" value="C:endoplasmic reticulum membrane"/>
    <property type="evidence" value="ECO:0007669"/>
    <property type="project" value="UniProtKB-SubCell"/>
</dbReference>
<evidence type="ECO:0000256" key="6">
    <source>
        <dbReference type="ARBA" id="ARBA00073038"/>
    </source>
</evidence>
<dbReference type="PANTHER" id="PTHR15048">
    <property type="entry name" value="STARCH-BINDING DOMAIN-CONTAINING PROTEIN 1"/>
    <property type="match status" value="1"/>
</dbReference>
<evidence type="ECO:0000256" key="3">
    <source>
        <dbReference type="ARBA" id="ARBA00053886"/>
    </source>
</evidence>
<dbReference type="Gene3D" id="2.60.40.10">
    <property type="entry name" value="Immunoglobulins"/>
    <property type="match status" value="1"/>
</dbReference>
<organism evidence="12 13">
    <name type="scientific">Anolis carolinensis</name>
    <name type="common">Green anole</name>
    <name type="synonym">American chameleon</name>
    <dbReference type="NCBI Taxonomy" id="28377"/>
    <lineage>
        <taxon>Eukaryota</taxon>
        <taxon>Metazoa</taxon>
        <taxon>Chordata</taxon>
        <taxon>Craniata</taxon>
        <taxon>Vertebrata</taxon>
        <taxon>Euteleostomi</taxon>
        <taxon>Lepidosauria</taxon>
        <taxon>Squamata</taxon>
        <taxon>Bifurcata</taxon>
        <taxon>Unidentata</taxon>
        <taxon>Episquamata</taxon>
        <taxon>Toxicofera</taxon>
        <taxon>Iguania</taxon>
        <taxon>Dactyloidae</taxon>
        <taxon>Anolis</taxon>
    </lineage>
</organism>
<dbReference type="InterPro" id="IPR002044">
    <property type="entry name" value="CBM20"/>
</dbReference>
<evidence type="ECO:0000256" key="7">
    <source>
        <dbReference type="ARBA" id="ARBA00075794"/>
    </source>
</evidence>
<evidence type="ECO:0000256" key="5">
    <source>
        <dbReference type="ARBA" id="ARBA00062412"/>
    </source>
</evidence>
<feature type="compositionally biased region" description="Basic and acidic residues" evidence="9">
    <location>
        <begin position="59"/>
        <end position="69"/>
    </location>
</feature>
<dbReference type="KEGG" id="acs:103279061"/>
<keyword evidence="10" id="KW-1133">Transmembrane helix</keyword>
<dbReference type="OrthoDB" id="6123450at2759"/>
<evidence type="ECO:0000256" key="8">
    <source>
        <dbReference type="ARBA" id="ARBA00076001"/>
    </source>
</evidence>
<evidence type="ECO:0000256" key="2">
    <source>
        <dbReference type="ARBA" id="ARBA00024012"/>
    </source>
</evidence>
<dbReference type="GeneTree" id="ENSGT00390000007731"/>
<feature type="compositionally biased region" description="Basic and acidic residues" evidence="9">
    <location>
        <begin position="158"/>
        <end position="217"/>
    </location>
</feature>
<accession>A0A803T9Q5</accession>
<feature type="region of interest" description="Disordered" evidence="9">
    <location>
        <begin position="151"/>
        <end position="219"/>
    </location>
</feature>
<comment type="subcellular location">
    <subcellularLocation>
        <location evidence="2">Cell membrane</location>
        <location evidence="2">Sarcolemma</location>
        <location evidence="2">T-tubule</location>
    </subcellularLocation>
    <subcellularLocation>
        <location evidence="1">Endoplasmic reticulum membrane</location>
        <topology evidence="1">Single-pass type III membrane protein</topology>
    </subcellularLocation>
    <subcellularLocation>
        <location evidence="4">Preautophagosomal structure membrane</location>
        <topology evidence="4">Single-pass type III membrane protein</topology>
    </subcellularLocation>
</comment>
<name>A0A803T9Q5_ANOCA</name>
<feature type="domain" description="CBM20" evidence="11">
    <location>
        <begin position="223"/>
        <end position="322"/>
    </location>
</feature>
<sequence>MALGGGGGGGGGGEAAGGEGAPASDGDSGSSLAGFWPAWVVALVAALLAWLWYGRGAQKEKKDKGEKEAQATGGGAPLRGKAPQEEPNQRNYETKQTDVSSLQDLVENQFSSSDHCALNVPNNSPETEPLVKESTIPLMNYKEYLRATTPSEPALNQESEKHGGGPSSEKCEEKCKEKLQHSVDEEWEIVPEHSGCDSTTRKSSVDDASSKDTDPSKRVAAVSPMPQTVHVTFRVHYVTHSETQLLAITGDHECLGQWQHYVPLRCDKDWFWSDSVVVPVDTRIEWKFIVVENGKVRRWEECDNRTLTTEHVDRVAHLWWGYH</sequence>
<dbReference type="Ensembl" id="ENSACAT00000037662.1">
    <property type="protein sequence ID" value="ENSACAP00000031945.1"/>
    <property type="gene ID" value="ENSACAG00000037693.1"/>
</dbReference>
<evidence type="ECO:0000259" key="11">
    <source>
        <dbReference type="PROSITE" id="PS51166"/>
    </source>
</evidence>
<dbReference type="InterPro" id="IPR013784">
    <property type="entry name" value="Carb-bd-like_fold"/>
</dbReference>
<dbReference type="GeneID" id="103279061"/>
<reference evidence="12 13" key="1">
    <citation type="submission" date="2009-12" db="EMBL/GenBank/DDBJ databases">
        <title>The Genome Sequence of Anolis carolinensis (Green Anole Lizard).</title>
        <authorList>
            <consortium name="The Genome Sequencing Platform"/>
            <person name="Di Palma F."/>
            <person name="Alfoldi J."/>
            <person name="Heiman D."/>
            <person name="Young S."/>
            <person name="Grabherr M."/>
            <person name="Johnson J."/>
            <person name="Lander E.S."/>
            <person name="Lindblad-Toh K."/>
        </authorList>
    </citation>
    <scope>NUCLEOTIDE SEQUENCE [LARGE SCALE GENOMIC DNA]</scope>
    <source>
        <strain evidence="12 13">JBL SC #1</strain>
    </source>
</reference>
<dbReference type="GO" id="GO:0016020">
    <property type="term" value="C:membrane"/>
    <property type="evidence" value="ECO:0000318"/>
    <property type="project" value="GO_Central"/>
</dbReference>
<protein>
    <recommendedName>
        <fullName evidence="6">Starch-binding domain-containing protein 1</fullName>
    </recommendedName>
    <alternativeName>
        <fullName evidence="7">Genethonin-1</fullName>
    </alternativeName>
    <alternativeName>
        <fullName evidence="8">Glycophagy cargo receptor stbd1</fullName>
    </alternativeName>
</protein>
<dbReference type="InterPro" id="IPR013783">
    <property type="entry name" value="Ig-like_fold"/>
</dbReference>
<evidence type="ECO:0000256" key="10">
    <source>
        <dbReference type="SAM" id="Phobius"/>
    </source>
</evidence>
<dbReference type="CTD" id="8987"/>
<dbReference type="InParanoid" id="A0A803T9Q5"/>
<dbReference type="PANTHER" id="PTHR15048:SF0">
    <property type="entry name" value="STARCH-BINDING DOMAIN-CONTAINING PROTEIN 1"/>
    <property type="match status" value="1"/>
</dbReference>
<dbReference type="GO" id="GO:0007041">
    <property type="term" value="P:lysosomal transport"/>
    <property type="evidence" value="ECO:0007669"/>
    <property type="project" value="Ensembl"/>
</dbReference>
<keyword evidence="10" id="KW-0472">Membrane</keyword>
<dbReference type="GO" id="GO:0019899">
    <property type="term" value="F:enzyme binding"/>
    <property type="evidence" value="ECO:0007669"/>
    <property type="project" value="Ensembl"/>
</dbReference>
<keyword evidence="13" id="KW-1185">Reference proteome</keyword>
<dbReference type="GO" id="GO:0030315">
    <property type="term" value="C:T-tubule"/>
    <property type="evidence" value="ECO:0007669"/>
    <property type="project" value="UniProtKB-SubCell"/>
</dbReference>
<dbReference type="GO" id="GO:0034045">
    <property type="term" value="C:phagophore assembly site membrane"/>
    <property type="evidence" value="ECO:0007669"/>
    <property type="project" value="UniProtKB-SubCell"/>
</dbReference>
<evidence type="ECO:0000256" key="4">
    <source>
        <dbReference type="ARBA" id="ARBA00060405"/>
    </source>
</evidence>
<comment type="function">
    <text evidence="3">Acts as a cargo receptor for glycogen. Delivers its cargo to an autophagic pathway called glycophagy, resulting in the transport of glycogen to lysosomes.</text>
</comment>
<feature type="compositionally biased region" description="Basic and acidic residues" evidence="9">
    <location>
        <begin position="82"/>
        <end position="96"/>
    </location>
</feature>
<dbReference type="SUPFAM" id="SSF49452">
    <property type="entry name" value="Starch-binding domain-like"/>
    <property type="match status" value="1"/>
</dbReference>
<dbReference type="SMART" id="SM01065">
    <property type="entry name" value="CBM_2"/>
    <property type="match status" value="1"/>
</dbReference>
<reference evidence="12" key="3">
    <citation type="submission" date="2025-09" db="UniProtKB">
        <authorList>
            <consortium name="Ensembl"/>
        </authorList>
    </citation>
    <scope>IDENTIFICATION</scope>
</reference>
<dbReference type="PROSITE" id="PS51166">
    <property type="entry name" value="CBM20"/>
    <property type="match status" value="1"/>
</dbReference>
<dbReference type="AlphaFoldDB" id="A0A803T9Q5"/>
<evidence type="ECO:0000313" key="12">
    <source>
        <dbReference type="Ensembl" id="ENSACAP00000031945.1"/>
    </source>
</evidence>
<dbReference type="GO" id="GO:0048471">
    <property type="term" value="C:perinuclear region of cytoplasm"/>
    <property type="evidence" value="ECO:0007669"/>
    <property type="project" value="Ensembl"/>
</dbReference>
<dbReference type="GO" id="GO:2001070">
    <property type="term" value="F:starch binding"/>
    <property type="evidence" value="ECO:0007669"/>
    <property type="project" value="InterPro"/>
</dbReference>
<evidence type="ECO:0000256" key="9">
    <source>
        <dbReference type="SAM" id="MobiDB-lite"/>
    </source>
</evidence>
<feature type="transmembrane region" description="Helical" evidence="10">
    <location>
        <begin position="34"/>
        <end position="53"/>
    </location>
</feature>
<dbReference type="GO" id="GO:0061723">
    <property type="term" value="P:glycophagy"/>
    <property type="evidence" value="ECO:0007669"/>
    <property type="project" value="Ensembl"/>
</dbReference>
<dbReference type="GO" id="GO:2001069">
    <property type="term" value="F:glycogen binding"/>
    <property type="evidence" value="ECO:0007669"/>
    <property type="project" value="Ensembl"/>
</dbReference>